<dbReference type="SMART" id="SM00462">
    <property type="entry name" value="PTB"/>
    <property type="match status" value="1"/>
</dbReference>
<dbReference type="SUPFAM" id="SSF47769">
    <property type="entry name" value="SAM/Pointed domain"/>
    <property type="match status" value="2"/>
</dbReference>
<feature type="compositionally biased region" description="Polar residues" evidence="4">
    <location>
        <begin position="875"/>
        <end position="901"/>
    </location>
</feature>
<evidence type="ECO:0000256" key="3">
    <source>
        <dbReference type="PROSITE-ProRule" id="PRU00023"/>
    </source>
</evidence>
<dbReference type="InterPro" id="IPR036770">
    <property type="entry name" value="Ankyrin_rpt-contain_sf"/>
</dbReference>
<feature type="repeat" description="ANK" evidence="3">
    <location>
        <begin position="189"/>
        <end position="221"/>
    </location>
</feature>
<feature type="compositionally biased region" description="Polar residues" evidence="4">
    <location>
        <begin position="580"/>
        <end position="597"/>
    </location>
</feature>
<feature type="repeat" description="ANK" evidence="3">
    <location>
        <begin position="54"/>
        <end position="86"/>
    </location>
</feature>
<evidence type="ECO:0000313" key="7">
    <source>
        <dbReference type="EMBL" id="KAL3841322.1"/>
    </source>
</evidence>
<keyword evidence="8" id="KW-1185">Reference proteome</keyword>
<feature type="compositionally biased region" description="Polar residues" evidence="4">
    <location>
        <begin position="378"/>
        <end position="397"/>
    </location>
</feature>
<dbReference type="PROSITE" id="PS50105">
    <property type="entry name" value="SAM_DOMAIN"/>
    <property type="match status" value="2"/>
</dbReference>
<dbReference type="PRINTS" id="PR01415">
    <property type="entry name" value="ANKYRIN"/>
</dbReference>
<dbReference type="Gene3D" id="1.25.40.20">
    <property type="entry name" value="Ankyrin repeat-containing domain"/>
    <property type="match status" value="2"/>
</dbReference>
<accession>A0ABD3TW64</accession>
<dbReference type="EMBL" id="JBJQND010000017">
    <property type="protein sequence ID" value="KAL3841322.1"/>
    <property type="molecule type" value="Genomic_DNA"/>
</dbReference>
<sequence length="1415" mass="156562">MGKEQELLEAARTGNVQVVEKLLSSRSRRSVGGSALTQLTSFLRSLNVNCADKNGYTALHHAAVNGHKDVVKLLVSEEAAADLVDNQGCTPLHLAAWRGNGEICQLLLASKTGANKVNVQNSSGDTALHMSAQYGYLAVVKVLVQHKANPSIRNLKEESPLDLAAQYGKLEVVQELLEANPDLHHKAICNHSPVHLASRNGHRDVVDCLLKNGYSVNTATDMGTGLHEAALHGKLEVVKLLLEKGVDVEAKDSNGMTVLDLISAHQSAEKSYTDIREAILDYMNKMQKQALDEPPPPPPQETLTPTKPMPKPRHSLVGSKATSPVTSPVVHTAPLLEEPSYAVVDKDRHHEEGTDRPQIKSSVSIDEPPPLPPRSLTVVVTGSTPPSSRRNDSSGSPESIAIPPPFPPTEYLKMEGKTQPILGESSSKSPEAVRRTPTTIKKPPRTKRSPHPQCASEILTPTGPIMVDSTDASKLATTPTEESKYMEIRHVDENNYMEIPNIPKTIDNHSQPQKSDWVQQGGDLVHSKKELKSLPFNFKNRALPPTPCKVEGKKENKGDNSVSTVFTEHRANEDYIDMSPVSSANSTPPVSVHSTPLPSAGDDEYGVLFQKYKKENCPKSESEGTKMGQLSKETSVESDYVFPMEKENDGCCSPGQDSLQNEVENLYETTWIVNTEGKQKREEEEDVSVKKEQDQDSLQKEVDNLYETTWDIKREEKQKQEEDEVSTLQQQVDFDDTVFESTSTSNSKAAEKPDSLPLNLARRSMKIQNIPVTPTGYHQPPTPDFPPPSPTTAIQGIQQKIQQMDEKRPDKRKSCDMTTLTDDIPRMHAATQVVSNQTPASDKQESDTKPNFTKIQMKSVPIYSDAKLETGIKIDSTQSIPGSSQNIPKSEIQSISESVQGQEKAVSSEGQEEVIMRRKSSQGSTSDVDLDIYAGLLKGSIPGGPRKVVSQIIDNVAYRHSTAAKRKSTPSTFMTFDPVMEKEEDIDPDKFLEDLDAITIAAQNSSGVKMKDDSSFEEDWDQIAAIISSYGGKLGAHDFGEEGKGSFVAYMDEILSQRGAHAMQSVGEWLESIGLEKYENFLVANGFDDTDFLGADIMEDQDLEQIGVLSYEDRRKILEMAKSSPKLTPIDFANPPSSVEEWLSSIHLLDYCDKFRSHNYDTMDKVKSILWELELRTVLDITMLGHRKRILASLGNRQPPDRQGTLRKKNLNILTEENGNAGGKDKIQEISLFKDYTKVKPHSSSEDDLKDTSPRGVLMSQSSSEEEEVFRKEGKFIRDSTIHLRPPHMAQCKSPAKTWRHKPEVLIKGCCNYTAQYLGSTLVTELIGTESTRSGISKLKKTSDVISKIPSIMLSISFKGVKFIDAKSKHVICDHEIGNIFCACQDVESLNFFAYITRDVETANHYCHVFSVKSP</sequence>
<evidence type="ECO:0000259" key="6">
    <source>
        <dbReference type="PROSITE" id="PS50105"/>
    </source>
</evidence>
<dbReference type="PROSITE" id="PS50088">
    <property type="entry name" value="ANK_REPEAT"/>
    <property type="match status" value="6"/>
</dbReference>
<feature type="compositionally biased region" description="Basic and acidic residues" evidence="4">
    <location>
        <begin position="710"/>
        <end position="720"/>
    </location>
</feature>
<dbReference type="Pfam" id="PF00023">
    <property type="entry name" value="Ank"/>
    <property type="match status" value="1"/>
</dbReference>
<feature type="repeat" description="ANK" evidence="3">
    <location>
        <begin position="123"/>
        <end position="155"/>
    </location>
</feature>
<dbReference type="InterPro" id="IPR011993">
    <property type="entry name" value="PH-like_dom_sf"/>
</dbReference>
<dbReference type="PROSITE" id="PS50297">
    <property type="entry name" value="ANK_REP_REGION"/>
    <property type="match status" value="6"/>
</dbReference>
<feature type="compositionally biased region" description="Polar residues" evidence="4">
    <location>
        <begin position="470"/>
        <end position="480"/>
    </location>
</feature>
<feature type="region of interest" description="Disordered" evidence="4">
    <location>
        <begin position="1240"/>
        <end position="1264"/>
    </location>
</feature>
<name>A0ABD3TW64_SINWO</name>
<reference evidence="7 8" key="1">
    <citation type="submission" date="2024-11" db="EMBL/GenBank/DDBJ databases">
        <title>Chromosome-level genome assembly of the freshwater bivalve Anodonta woodiana.</title>
        <authorList>
            <person name="Chen X."/>
        </authorList>
    </citation>
    <scope>NUCLEOTIDE SEQUENCE [LARGE SCALE GENOMIC DNA]</scope>
    <source>
        <strain evidence="7">MN2024</strain>
        <tissue evidence="7">Gills</tissue>
    </source>
</reference>
<feature type="repeat" description="ANK" evidence="3">
    <location>
        <begin position="221"/>
        <end position="253"/>
    </location>
</feature>
<dbReference type="Proteomes" id="UP001634394">
    <property type="component" value="Unassembled WGS sequence"/>
</dbReference>
<evidence type="ECO:0000259" key="5">
    <source>
        <dbReference type="PROSITE" id="PS01179"/>
    </source>
</evidence>
<dbReference type="InterPro" id="IPR002110">
    <property type="entry name" value="Ankyrin_rpt"/>
</dbReference>
<evidence type="ECO:0000313" key="8">
    <source>
        <dbReference type="Proteomes" id="UP001634394"/>
    </source>
</evidence>
<dbReference type="InterPro" id="IPR001660">
    <property type="entry name" value="SAM"/>
</dbReference>
<dbReference type="PROSITE" id="PS01179">
    <property type="entry name" value="PID"/>
    <property type="match status" value="1"/>
</dbReference>
<dbReference type="SUPFAM" id="SSF50729">
    <property type="entry name" value="PH domain-like"/>
    <property type="match status" value="1"/>
</dbReference>
<feature type="repeat" description="ANK" evidence="3">
    <location>
        <begin position="156"/>
        <end position="188"/>
    </location>
</feature>
<feature type="compositionally biased region" description="Polar residues" evidence="4">
    <location>
        <begin position="508"/>
        <end position="518"/>
    </location>
</feature>
<comment type="caution">
    <text evidence="7">The sequence shown here is derived from an EMBL/GenBank/DDBJ whole genome shotgun (WGS) entry which is preliminary data.</text>
</comment>
<organism evidence="7 8">
    <name type="scientific">Sinanodonta woodiana</name>
    <name type="common">Chinese pond mussel</name>
    <name type="synonym">Anodonta woodiana</name>
    <dbReference type="NCBI Taxonomy" id="1069815"/>
    <lineage>
        <taxon>Eukaryota</taxon>
        <taxon>Metazoa</taxon>
        <taxon>Spiralia</taxon>
        <taxon>Lophotrochozoa</taxon>
        <taxon>Mollusca</taxon>
        <taxon>Bivalvia</taxon>
        <taxon>Autobranchia</taxon>
        <taxon>Heteroconchia</taxon>
        <taxon>Palaeoheterodonta</taxon>
        <taxon>Unionida</taxon>
        <taxon>Unionoidea</taxon>
        <taxon>Unionidae</taxon>
        <taxon>Unioninae</taxon>
        <taxon>Sinanodonta</taxon>
    </lineage>
</organism>
<proteinExistence type="predicted"/>
<feature type="non-terminal residue" evidence="7">
    <location>
        <position position="1415"/>
    </location>
</feature>
<feature type="compositionally biased region" description="Polar residues" evidence="4">
    <location>
        <begin position="832"/>
        <end position="841"/>
    </location>
</feature>
<feature type="domain" description="SAM" evidence="6">
    <location>
        <begin position="1061"/>
        <end position="1118"/>
    </location>
</feature>
<dbReference type="Pfam" id="PF12796">
    <property type="entry name" value="Ank_2"/>
    <property type="match status" value="2"/>
</dbReference>
<dbReference type="SMART" id="SM00454">
    <property type="entry name" value="SAM"/>
    <property type="match status" value="2"/>
</dbReference>
<dbReference type="Gene3D" id="1.10.150.50">
    <property type="entry name" value="Transcription Factor, Ets-1"/>
    <property type="match status" value="2"/>
</dbReference>
<feature type="repeat" description="ANK" evidence="3">
    <location>
        <begin position="87"/>
        <end position="119"/>
    </location>
</feature>
<feature type="compositionally biased region" description="Pro residues" evidence="4">
    <location>
        <begin position="780"/>
        <end position="790"/>
    </location>
</feature>
<feature type="compositionally biased region" description="Basic and acidic residues" evidence="4">
    <location>
        <begin position="344"/>
        <end position="358"/>
    </location>
</feature>
<evidence type="ECO:0000256" key="2">
    <source>
        <dbReference type="ARBA" id="ARBA00023043"/>
    </source>
</evidence>
<feature type="region of interest" description="Disordered" evidence="4">
    <location>
        <begin position="675"/>
        <end position="758"/>
    </location>
</feature>
<feature type="region of interest" description="Disordered" evidence="4">
    <location>
        <begin position="288"/>
        <end position="488"/>
    </location>
</feature>
<dbReference type="SMART" id="SM00248">
    <property type="entry name" value="ANK"/>
    <property type="match status" value="7"/>
</dbReference>
<feature type="region of interest" description="Disordered" evidence="4">
    <location>
        <begin position="580"/>
        <end position="599"/>
    </location>
</feature>
<keyword evidence="2 3" id="KW-0040">ANK repeat</keyword>
<feature type="compositionally biased region" description="Basic and acidic residues" evidence="4">
    <location>
        <begin position="677"/>
        <end position="703"/>
    </location>
</feature>
<dbReference type="InterPro" id="IPR006020">
    <property type="entry name" value="PTB/PI_dom"/>
</dbReference>
<feature type="compositionally biased region" description="Basic and acidic residues" evidence="4">
    <location>
        <begin position="803"/>
        <end position="815"/>
    </location>
</feature>
<feature type="compositionally biased region" description="Polar residues" evidence="4">
    <location>
        <begin position="739"/>
        <end position="748"/>
    </location>
</feature>
<feature type="region of interest" description="Disordered" evidence="4">
    <location>
        <begin position="875"/>
        <end position="922"/>
    </location>
</feature>
<dbReference type="PANTHER" id="PTHR24174">
    <property type="entry name" value="ANKYRIN REPEAT AND STERILE ALPHA MOTIF DOMAIN-CONTAINING PROTEIN 1"/>
    <property type="match status" value="1"/>
</dbReference>
<feature type="region of interest" description="Disordered" evidence="4">
    <location>
        <begin position="771"/>
        <end position="852"/>
    </location>
</feature>
<evidence type="ECO:0008006" key="9">
    <source>
        <dbReference type="Google" id="ProtNLM"/>
    </source>
</evidence>
<dbReference type="PANTHER" id="PTHR24174:SF1">
    <property type="entry name" value="IP14385P"/>
    <property type="match status" value="1"/>
</dbReference>
<protein>
    <recommendedName>
        <fullName evidence="9">Ankyrin repeat and SAM domain-containing protein 1A-like</fullName>
    </recommendedName>
</protein>
<feature type="compositionally biased region" description="Polar residues" evidence="4">
    <location>
        <begin position="793"/>
        <end position="802"/>
    </location>
</feature>
<dbReference type="Pfam" id="PF00640">
    <property type="entry name" value="PID"/>
    <property type="match status" value="1"/>
</dbReference>
<feature type="region of interest" description="Disordered" evidence="4">
    <location>
        <begin position="500"/>
        <end position="522"/>
    </location>
</feature>
<feature type="compositionally biased region" description="Basic and acidic residues" evidence="4">
    <location>
        <begin position="1240"/>
        <end position="1253"/>
    </location>
</feature>
<dbReference type="SUPFAM" id="SSF48403">
    <property type="entry name" value="Ankyrin repeat"/>
    <property type="match status" value="1"/>
</dbReference>
<evidence type="ECO:0000256" key="1">
    <source>
        <dbReference type="ARBA" id="ARBA00022737"/>
    </source>
</evidence>
<dbReference type="Pfam" id="PF00536">
    <property type="entry name" value="SAM_1"/>
    <property type="match status" value="2"/>
</dbReference>
<gene>
    <name evidence="7" type="ORF">ACJMK2_019484</name>
</gene>
<keyword evidence="1" id="KW-0677">Repeat</keyword>
<feature type="domain" description="PID" evidence="5">
    <location>
        <begin position="1311"/>
        <end position="1410"/>
    </location>
</feature>
<evidence type="ECO:0000256" key="4">
    <source>
        <dbReference type="SAM" id="MobiDB-lite"/>
    </source>
</evidence>
<dbReference type="InterPro" id="IPR033635">
    <property type="entry name" value="ANKS1/Caskin"/>
</dbReference>
<dbReference type="Gene3D" id="2.30.29.30">
    <property type="entry name" value="Pleckstrin-homology domain (PH domain)/Phosphotyrosine-binding domain (PTB)"/>
    <property type="match status" value="1"/>
</dbReference>
<feature type="domain" description="SAM" evidence="6">
    <location>
        <begin position="1134"/>
        <end position="1194"/>
    </location>
</feature>
<dbReference type="InterPro" id="IPR013761">
    <property type="entry name" value="SAM/pointed_sf"/>
</dbReference>